<dbReference type="InterPro" id="IPR009057">
    <property type="entry name" value="Homeodomain-like_sf"/>
</dbReference>
<dbReference type="AlphaFoldDB" id="A0A433XHZ9"/>
<dbReference type="OrthoDB" id="9812993at2"/>
<dbReference type="PANTHER" id="PTHR43479">
    <property type="entry name" value="ACREF/ENVCD OPERON REPRESSOR-RELATED"/>
    <property type="match status" value="1"/>
</dbReference>
<organism evidence="4 5">
    <name type="scientific">Paenibacillus zeisoli</name>
    <dbReference type="NCBI Taxonomy" id="2496267"/>
    <lineage>
        <taxon>Bacteria</taxon>
        <taxon>Bacillati</taxon>
        <taxon>Bacillota</taxon>
        <taxon>Bacilli</taxon>
        <taxon>Bacillales</taxon>
        <taxon>Paenibacillaceae</taxon>
        <taxon>Paenibacillus</taxon>
    </lineage>
</organism>
<evidence type="ECO:0000259" key="3">
    <source>
        <dbReference type="PROSITE" id="PS50977"/>
    </source>
</evidence>
<sequence length="307" mass="36225">MVHGKSSGEVLFMSVTREEVVQSAAKLFKERGFLSTTIQDIADDCGISKGSVYKYFPSKEDIFSEVFDQCHNHYFDQVDELTHRTGLSPEEQFVQQIVLRFRYFMEYKHILVEFTELPIQQDPKFQPLRHKVRGRLIRWHSECLLHVFGEDIQPFLWDLVAIYRAILKEYLFWIVYEEKSLSLEETAKFILDKLHVLVKHMRTSDLKSLLNQASFERYLNWGFEDRQGEKEQILSELFREMDKAINTIPAGAVHRSEIRELYRFIQTEASKETANHPLIQASLHYLEREKELKSLVVQLRNIIFSGA</sequence>
<dbReference type="Gene3D" id="1.10.357.10">
    <property type="entry name" value="Tetracycline Repressor, domain 2"/>
    <property type="match status" value="1"/>
</dbReference>
<keyword evidence="1 2" id="KW-0238">DNA-binding</keyword>
<gene>
    <name evidence="4" type="ORF">EJP77_08680</name>
</gene>
<proteinExistence type="predicted"/>
<dbReference type="Proteomes" id="UP000272464">
    <property type="component" value="Unassembled WGS sequence"/>
</dbReference>
<dbReference type="SUPFAM" id="SSF46689">
    <property type="entry name" value="Homeodomain-like"/>
    <property type="match status" value="1"/>
</dbReference>
<keyword evidence="5" id="KW-1185">Reference proteome</keyword>
<reference evidence="4 5" key="1">
    <citation type="submission" date="2018-12" db="EMBL/GenBank/DDBJ databases">
        <authorList>
            <person name="Sun L."/>
            <person name="Chen Z."/>
        </authorList>
    </citation>
    <scope>NUCLEOTIDE SEQUENCE [LARGE SCALE GENOMIC DNA]</scope>
    <source>
        <strain evidence="4 5">3-5-3</strain>
    </source>
</reference>
<dbReference type="EMBL" id="RZNX01000002">
    <property type="protein sequence ID" value="RUT33699.1"/>
    <property type="molecule type" value="Genomic_DNA"/>
</dbReference>
<protein>
    <submittedName>
        <fullName evidence="4">TetR/AcrR family transcriptional regulator</fullName>
    </submittedName>
</protein>
<evidence type="ECO:0000313" key="4">
    <source>
        <dbReference type="EMBL" id="RUT33699.1"/>
    </source>
</evidence>
<accession>A0A433XHZ9</accession>
<dbReference type="PRINTS" id="PR00455">
    <property type="entry name" value="HTHTETR"/>
</dbReference>
<dbReference type="GO" id="GO:0003677">
    <property type="term" value="F:DNA binding"/>
    <property type="evidence" value="ECO:0007669"/>
    <property type="project" value="UniProtKB-UniRule"/>
</dbReference>
<dbReference type="InterPro" id="IPR001647">
    <property type="entry name" value="HTH_TetR"/>
</dbReference>
<dbReference type="PANTHER" id="PTHR43479:SF22">
    <property type="entry name" value="TRANSCRIPTIONAL REGULATOR, TETR FAMILY"/>
    <property type="match status" value="1"/>
</dbReference>
<dbReference type="Pfam" id="PF00440">
    <property type="entry name" value="TetR_N"/>
    <property type="match status" value="1"/>
</dbReference>
<dbReference type="InterPro" id="IPR023772">
    <property type="entry name" value="DNA-bd_HTH_TetR-type_CS"/>
</dbReference>
<evidence type="ECO:0000256" key="1">
    <source>
        <dbReference type="ARBA" id="ARBA00023125"/>
    </source>
</evidence>
<dbReference type="PROSITE" id="PS50977">
    <property type="entry name" value="HTH_TETR_2"/>
    <property type="match status" value="1"/>
</dbReference>
<name>A0A433XHZ9_9BACL</name>
<dbReference type="PROSITE" id="PS01081">
    <property type="entry name" value="HTH_TETR_1"/>
    <property type="match status" value="1"/>
</dbReference>
<feature type="domain" description="HTH tetR-type" evidence="3">
    <location>
        <begin position="14"/>
        <end position="74"/>
    </location>
</feature>
<comment type="caution">
    <text evidence="4">The sequence shown here is derived from an EMBL/GenBank/DDBJ whole genome shotgun (WGS) entry which is preliminary data.</text>
</comment>
<evidence type="ECO:0000256" key="2">
    <source>
        <dbReference type="PROSITE-ProRule" id="PRU00335"/>
    </source>
</evidence>
<feature type="DNA-binding region" description="H-T-H motif" evidence="2">
    <location>
        <begin position="37"/>
        <end position="56"/>
    </location>
</feature>
<evidence type="ECO:0000313" key="5">
    <source>
        <dbReference type="Proteomes" id="UP000272464"/>
    </source>
</evidence>
<dbReference type="InterPro" id="IPR050624">
    <property type="entry name" value="HTH-type_Tx_Regulator"/>
</dbReference>